<dbReference type="PaxDb" id="67767-A0A0J7JZ47"/>
<feature type="compositionally biased region" description="Basic and acidic residues" evidence="1">
    <location>
        <begin position="40"/>
        <end position="51"/>
    </location>
</feature>
<comment type="caution">
    <text evidence="2">The sequence shown here is derived from an EMBL/GenBank/DDBJ whole genome shotgun (WGS) entry which is preliminary data.</text>
</comment>
<feature type="region of interest" description="Disordered" evidence="1">
    <location>
        <begin position="1"/>
        <end position="59"/>
    </location>
</feature>
<evidence type="ECO:0000256" key="1">
    <source>
        <dbReference type="SAM" id="MobiDB-lite"/>
    </source>
</evidence>
<evidence type="ECO:0000313" key="2">
    <source>
        <dbReference type="EMBL" id="KMQ83146.1"/>
    </source>
</evidence>
<evidence type="ECO:0000313" key="3">
    <source>
        <dbReference type="Proteomes" id="UP000036403"/>
    </source>
</evidence>
<dbReference type="Proteomes" id="UP000036403">
    <property type="component" value="Unassembled WGS sequence"/>
</dbReference>
<keyword evidence="3" id="KW-1185">Reference proteome</keyword>
<feature type="non-terminal residue" evidence="2">
    <location>
        <position position="1"/>
    </location>
</feature>
<proteinExistence type="predicted"/>
<reference evidence="2 3" key="1">
    <citation type="submission" date="2015-04" db="EMBL/GenBank/DDBJ databases">
        <title>Lasius niger genome sequencing.</title>
        <authorList>
            <person name="Konorov E.A."/>
            <person name="Nikitin M.A."/>
            <person name="Kirill M.V."/>
            <person name="Chang P."/>
        </authorList>
    </citation>
    <scope>NUCLEOTIDE SEQUENCE [LARGE SCALE GENOMIC DNA]</scope>
    <source>
        <tissue evidence="2">Whole</tissue>
    </source>
</reference>
<accession>A0A0J7JZ47</accession>
<organism evidence="2 3">
    <name type="scientific">Lasius niger</name>
    <name type="common">Black garden ant</name>
    <dbReference type="NCBI Taxonomy" id="67767"/>
    <lineage>
        <taxon>Eukaryota</taxon>
        <taxon>Metazoa</taxon>
        <taxon>Ecdysozoa</taxon>
        <taxon>Arthropoda</taxon>
        <taxon>Hexapoda</taxon>
        <taxon>Insecta</taxon>
        <taxon>Pterygota</taxon>
        <taxon>Neoptera</taxon>
        <taxon>Endopterygota</taxon>
        <taxon>Hymenoptera</taxon>
        <taxon>Apocrita</taxon>
        <taxon>Aculeata</taxon>
        <taxon>Formicoidea</taxon>
        <taxon>Formicidae</taxon>
        <taxon>Formicinae</taxon>
        <taxon>Lasius</taxon>
        <taxon>Lasius</taxon>
    </lineage>
</organism>
<gene>
    <name evidence="2" type="ORF">RF55_20797</name>
</gene>
<dbReference type="AlphaFoldDB" id="A0A0J7JZ47"/>
<name>A0A0J7JZ47_LASNI</name>
<protein>
    <submittedName>
        <fullName evidence="2">Uncharacterized protein</fullName>
    </submittedName>
</protein>
<sequence length="59" mass="6297">CSQRAESVAEDPEVEPTQPAEESLPILAEENVAAEQPGNEEGRAEETKAGDETQAEQSN</sequence>
<dbReference type="EMBL" id="LBMM01021091">
    <property type="protein sequence ID" value="KMQ83146.1"/>
    <property type="molecule type" value="Genomic_DNA"/>
</dbReference>